<organism evidence="2 3">
    <name type="scientific">Streptomyces albiflavescens</name>
    <dbReference type="NCBI Taxonomy" id="1623582"/>
    <lineage>
        <taxon>Bacteria</taxon>
        <taxon>Bacillati</taxon>
        <taxon>Actinomycetota</taxon>
        <taxon>Actinomycetes</taxon>
        <taxon>Kitasatosporales</taxon>
        <taxon>Streptomycetaceae</taxon>
        <taxon>Streptomyces</taxon>
    </lineage>
</organism>
<dbReference type="AlphaFoldDB" id="A0A917YG74"/>
<sequence length="201" mass="21484">MTVTSAGAAAETRAEATQALISAGRTLFTQLGYRRTDFADLASTAGLTEEFARQLLPDKAAVFGALIERTVKVAGILRPAVTEGVDEDLPIRLARTYLALWEPNEEDSPMVELYRVALSDKEASEVLRDRISKTLNGQVDGELPSEDAELRTALFGAQLGGVAFVRHLIQVDAVAAADLETVMATITPGLRQTLLGSDATP</sequence>
<dbReference type="InterPro" id="IPR009057">
    <property type="entry name" value="Homeodomain-like_sf"/>
</dbReference>
<proteinExistence type="predicted"/>
<reference evidence="2 3" key="1">
    <citation type="journal article" date="2014" name="Int. J. Syst. Evol. Microbiol.">
        <title>Complete genome sequence of Corynebacterium casei LMG S-19264T (=DSM 44701T), isolated from a smear-ripened cheese.</title>
        <authorList>
            <consortium name="US DOE Joint Genome Institute (JGI-PGF)"/>
            <person name="Walter F."/>
            <person name="Albersmeier A."/>
            <person name="Kalinowski J."/>
            <person name="Ruckert C."/>
        </authorList>
    </citation>
    <scope>NUCLEOTIDE SEQUENCE [LARGE SCALE GENOMIC DNA]</scope>
    <source>
        <strain evidence="2 3">CGMCC 4.7111</strain>
    </source>
</reference>
<dbReference type="EMBL" id="BMMM01000027">
    <property type="protein sequence ID" value="GGN92705.1"/>
    <property type="molecule type" value="Genomic_DNA"/>
</dbReference>
<keyword evidence="3" id="KW-1185">Reference proteome</keyword>
<name>A0A917YG74_9ACTN</name>
<dbReference type="Proteomes" id="UP000600365">
    <property type="component" value="Unassembled WGS sequence"/>
</dbReference>
<evidence type="ECO:0000313" key="2">
    <source>
        <dbReference type="EMBL" id="GGN92705.1"/>
    </source>
</evidence>
<feature type="domain" description="Tetracyclin repressor-like C-terminal" evidence="1">
    <location>
        <begin position="87"/>
        <end position="194"/>
    </location>
</feature>
<dbReference type="InterPro" id="IPR036271">
    <property type="entry name" value="Tet_transcr_reg_TetR-rel_C_sf"/>
</dbReference>
<dbReference type="Gene3D" id="1.10.357.10">
    <property type="entry name" value="Tetracycline Repressor, domain 2"/>
    <property type="match status" value="1"/>
</dbReference>
<accession>A0A917YG74</accession>
<dbReference type="RefSeq" id="WP_189192016.1">
    <property type="nucleotide sequence ID" value="NZ_BMMM01000027.1"/>
</dbReference>
<dbReference type="Pfam" id="PF17920">
    <property type="entry name" value="TetR_C_16"/>
    <property type="match status" value="1"/>
</dbReference>
<comment type="caution">
    <text evidence="2">The sequence shown here is derived from an EMBL/GenBank/DDBJ whole genome shotgun (WGS) entry which is preliminary data.</text>
</comment>
<dbReference type="SUPFAM" id="SSF46689">
    <property type="entry name" value="Homeodomain-like"/>
    <property type="match status" value="1"/>
</dbReference>
<dbReference type="SUPFAM" id="SSF48498">
    <property type="entry name" value="Tetracyclin repressor-like, C-terminal domain"/>
    <property type="match status" value="1"/>
</dbReference>
<protein>
    <recommendedName>
        <fullName evidence="1">Tetracyclin repressor-like C-terminal domain-containing protein</fullName>
    </recommendedName>
</protein>
<evidence type="ECO:0000259" key="1">
    <source>
        <dbReference type="Pfam" id="PF17920"/>
    </source>
</evidence>
<dbReference type="InterPro" id="IPR041678">
    <property type="entry name" value="TetR_C_16"/>
</dbReference>
<evidence type="ECO:0000313" key="3">
    <source>
        <dbReference type="Proteomes" id="UP000600365"/>
    </source>
</evidence>
<dbReference type="Gene3D" id="1.10.10.60">
    <property type="entry name" value="Homeodomain-like"/>
    <property type="match status" value="1"/>
</dbReference>
<gene>
    <name evidence="2" type="ORF">GCM10011579_090840</name>
</gene>